<dbReference type="EMBL" id="PELP01000151">
    <property type="protein sequence ID" value="RTH04764.1"/>
    <property type="molecule type" value="Genomic_DNA"/>
</dbReference>
<dbReference type="RefSeq" id="WP_126200328.1">
    <property type="nucleotide sequence ID" value="NZ_PELP01000151.1"/>
</dbReference>
<comment type="caution">
    <text evidence="1">The sequence shown here is derived from an EMBL/GenBank/DDBJ whole genome shotgun (WGS) entry which is preliminary data.</text>
</comment>
<reference evidence="4 5" key="1">
    <citation type="journal article" date="2019" name="Extremophiles">
        <title>Biogeography of thermophiles and predominance of Thermus scotoductus in domestic water heaters.</title>
        <authorList>
            <person name="Wilpiszeski R.L."/>
            <person name="Zhang Z."/>
            <person name="House C.H."/>
        </authorList>
    </citation>
    <scope>NUCLEOTIDE SEQUENCE [LARGE SCALE GENOMIC DNA]</scope>
    <source>
        <strain evidence="3 6">16_S16</strain>
        <strain evidence="2 5">24_S24</strain>
        <strain evidence="1 4">34_S34</strain>
    </source>
</reference>
<organism evidence="1 4">
    <name type="scientific">Thermus scotoductus</name>
    <dbReference type="NCBI Taxonomy" id="37636"/>
    <lineage>
        <taxon>Bacteria</taxon>
        <taxon>Thermotogati</taxon>
        <taxon>Deinococcota</taxon>
        <taxon>Deinococci</taxon>
        <taxon>Thermales</taxon>
        <taxon>Thermaceae</taxon>
        <taxon>Thermus</taxon>
    </lineage>
</organism>
<evidence type="ECO:0000313" key="1">
    <source>
        <dbReference type="EMBL" id="RTH04764.1"/>
    </source>
</evidence>
<accession>A0A430RBL5</accession>
<gene>
    <name evidence="3" type="ORF">CSW29_12360</name>
    <name evidence="2" type="ORF">CSW37_09970</name>
    <name evidence="1" type="ORF">CSW47_06290</name>
</gene>
<dbReference type="EMBL" id="PEMH01000388">
    <property type="protein sequence ID" value="RTH96904.1"/>
    <property type="molecule type" value="Genomic_DNA"/>
</dbReference>
<name>A0A430RBL5_THESC</name>
<dbReference type="EMBL" id="PELZ01000395">
    <property type="protein sequence ID" value="RTH33509.1"/>
    <property type="molecule type" value="Genomic_DNA"/>
</dbReference>
<dbReference type="Gene3D" id="2.120.10.30">
    <property type="entry name" value="TolB, C-terminal domain"/>
    <property type="match status" value="1"/>
</dbReference>
<dbReference type="AlphaFoldDB" id="A0A430RBL5"/>
<evidence type="ECO:0000313" key="3">
    <source>
        <dbReference type="EMBL" id="RTH96904.1"/>
    </source>
</evidence>
<dbReference type="Proteomes" id="UP000286734">
    <property type="component" value="Unassembled WGS sequence"/>
</dbReference>
<proteinExistence type="predicted"/>
<evidence type="ECO:0000313" key="2">
    <source>
        <dbReference type="EMBL" id="RTH33509.1"/>
    </source>
</evidence>
<dbReference type="InterPro" id="IPR011042">
    <property type="entry name" value="6-blade_b-propeller_TolB-like"/>
</dbReference>
<dbReference type="SUPFAM" id="SSF101898">
    <property type="entry name" value="NHL repeat"/>
    <property type="match status" value="1"/>
</dbReference>
<evidence type="ECO:0000313" key="5">
    <source>
        <dbReference type="Proteomes" id="UP000288051"/>
    </source>
</evidence>
<protein>
    <submittedName>
        <fullName evidence="1">Uncharacterized protein</fullName>
    </submittedName>
</protein>
<evidence type="ECO:0000313" key="4">
    <source>
        <dbReference type="Proteomes" id="UP000286734"/>
    </source>
</evidence>
<evidence type="ECO:0000313" key="6">
    <source>
        <dbReference type="Proteomes" id="UP000288347"/>
    </source>
</evidence>
<dbReference type="Proteomes" id="UP000288051">
    <property type="component" value="Unassembled WGS sequence"/>
</dbReference>
<sequence length="311" mass="33832">MLKEVQEVKVGGRTRRVHVRPFAWNLHAPTHMEWTPDGRLLVVERTTGKVKDVTKGGDMEEAKPFAWGLQGPSSMCPLPDGRILITEFWGGRIRDISVGGPSEKLAIYAEDLSKPYSLALDALGRLLVTEHLGHGVGRISILASGKAVPLVQGVPSVETPGFEGYTPPHAWPDRWEGFVAGCGKWGTDPKVFPDRPYVFAVSIGGLGLIVGVPEDGGHYEALAPEHTFARGLGWTGGMIAHPFDGMLYITQPLQGEIRAINPRESRNYRFDPPVVSGIPMASCVRFTPDGEKMLVCSPQSGAIWQVEGFSD</sequence>
<dbReference type="Proteomes" id="UP000288347">
    <property type="component" value="Unassembled WGS sequence"/>
</dbReference>